<accession>A0A401LER7</accession>
<reference evidence="1 2" key="1">
    <citation type="submission" date="2018-10" db="EMBL/GenBank/DDBJ databases">
        <title>Draft Genome Sequence of Anaerotignum sp. KCTC 15736.</title>
        <authorList>
            <person name="Choi S.H."/>
            <person name="Kim J.S."/>
            <person name="Kang S.W."/>
            <person name="Lee J.S."/>
            <person name="Park S.H."/>
        </authorList>
    </citation>
    <scope>NUCLEOTIDE SEQUENCE [LARGE SCALE GENOMIC DNA]</scope>
    <source>
        <strain evidence="1 2">KCTC 15736</strain>
    </source>
</reference>
<dbReference type="Proteomes" id="UP000287361">
    <property type="component" value="Unassembled WGS sequence"/>
</dbReference>
<comment type="caution">
    <text evidence="1">The sequence shown here is derived from an EMBL/GenBank/DDBJ whole genome shotgun (WGS) entry which is preliminary data.</text>
</comment>
<organism evidence="1 2">
    <name type="scientific">Anaerotignum faecicola</name>
    <dbReference type="NCBI Taxonomy" id="2358141"/>
    <lineage>
        <taxon>Bacteria</taxon>
        <taxon>Bacillati</taxon>
        <taxon>Bacillota</taxon>
        <taxon>Clostridia</taxon>
        <taxon>Lachnospirales</taxon>
        <taxon>Anaerotignaceae</taxon>
        <taxon>Anaerotignum</taxon>
    </lineage>
</organism>
<gene>
    <name evidence="1" type="ORF">KGMB03357_16910</name>
</gene>
<proteinExistence type="predicted"/>
<evidence type="ECO:0000313" key="2">
    <source>
        <dbReference type="Proteomes" id="UP000287361"/>
    </source>
</evidence>
<dbReference type="AlphaFoldDB" id="A0A401LER7"/>
<evidence type="ECO:0000313" key="1">
    <source>
        <dbReference type="EMBL" id="GCB30030.1"/>
    </source>
</evidence>
<protein>
    <recommendedName>
        <fullName evidence="3">Replication protein</fullName>
    </recommendedName>
</protein>
<dbReference type="OrthoDB" id="3243252at2"/>
<name>A0A401LER7_9FIRM</name>
<evidence type="ECO:0008006" key="3">
    <source>
        <dbReference type="Google" id="ProtNLM"/>
    </source>
</evidence>
<keyword evidence="2" id="KW-1185">Reference proteome</keyword>
<dbReference type="EMBL" id="BHVZ01000005">
    <property type="protein sequence ID" value="GCB30030.1"/>
    <property type="molecule type" value="Genomic_DNA"/>
</dbReference>
<sequence>MAKKEPPQEYIEVLEVLNVLYDEVDGCSFYDYIFPDNQKQGEQCGHYEKPNAVYLYTNEKDSGSRRRLRRRIMLSDTWKEDYINYVEQNPSTLCSGIAYRGRANNLENAQRMYALAIDLDGVGLYELKNLLLRFGQPAENIRTLPVPTFLVMSGTGFHVYYVFEEPIDLFPNIKLQMKSLKYDLTFRMWDYKSTSKKDKVQYQSIVQGFRMVGSINPKYDVEVKAFQIGGRVTLEYLNSYVKPQNRVDVNRRFAPSKMSREQAKESYPEWYQRVVVEKNKRQKKWDIKGKQGFALYNWWLNRAGEITGGHRYYYLMCLVIYACKCDVPKEKLKADMYEVFDKLKLIEHDNPLTEEDVESALEVYSKEYYNFKISDIEYLTDLHIERNKRNYQKQKDHLEEARAIRDIRMKRQNKDWREGNGRKSAEPIIVDFFRENPTASKAEVIRGTGLSKPTVYKYYEAAKEKAQLKPAEPIVAAGLDTEELRAVFSRCENLQRIGRVDRVNHRD</sequence>